<dbReference type="PANTHER" id="PTHR21581:SF6">
    <property type="entry name" value="TRAFFICKING PROTEIN PARTICLE COMPLEX SUBUNIT 12"/>
    <property type="match status" value="1"/>
</dbReference>
<dbReference type="GO" id="GO:0006508">
    <property type="term" value="P:proteolysis"/>
    <property type="evidence" value="ECO:0007669"/>
    <property type="project" value="InterPro"/>
</dbReference>
<evidence type="ECO:0000256" key="1">
    <source>
        <dbReference type="ARBA" id="ARBA00007164"/>
    </source>
</evidence>
<keyword evidence="6" id="KW-0961">Cell wall biogenesis/degradation</keyword>
<evidence type="ECO:0000256" key="2">
    <source>
        <dbReference type="ARBA" id="ARBA00022729"/>
    </source>
</evidence>
<evidence type="ECO:0000256" key="5">
    <source>
        <dbReference type="ARBA" id="ARBA00022984"/>
    </source>
</evidence>
<evidence type="ECO:0000256" key="8">
    <source>
        <dbReference type="PIRSR" id="PIRSR618044-2"/>
    </source>
</evidence>
<dbReference type="PANTHER" id="PTHR21581">
    <property type="entry name" value="D-ALANYL-D-ALANINE CARBOXYPEPTIDASE"/>
    <property type="match status" value="1"/>
</dbReference>
<keyword evidence="10" id="KW-1133">Transmembrane helix</keyword>
<evidence type="ECO:0000256" key="3">
    <source>
        <dbReference type="ARBA" id="ARBA00022801"/>
    </source>
</evidence>
<dbReference type="InterPro" id="IPR012338">
    <property type="entry name" value="Beta-lactam/transpept-like"/>
</dbReference>
<feature type="active site" description="Proton acceptor" evidence="7">
    <location>
        <position position="134"/>
    </location>
</feature>
<evidence type="ECO:0000256" key="9">
    <source>
        <dbReference type="RuleBase" id="RU004016"/>
    </source>
</evidence>
<evidence type="ECO:0000256" key="10">
    <source>
        <dbReference type="SAM" id="Phobius"/>
    </source>
</evidence>
<dbReference type="SUPFAM" id="SSF56601">
    <property type="entry name" value="beta-lactamase/transpeptidase-like"/>
    <property type="match status" value="1"/>
</dbReference>
<accession>A0A1M6Q306</accession>
<dbReference type="InterPro" id="IPR001967">
    <property type="entry name" value="Peptidase_S11_N"/>
</dbReference>
<organism evidence="12 13">
    <name type="scientific">Desulforamulus aeronauticus DSM 10349</name>
    <dbReference type="NCBI Taxonomy" id="1121421"/>
    <lineage>
        <taxon>Bacteria</taxon>
        <taxon>Bacillati</taxon>
        <taxon>Bacillota</taxon>
        <taxon>Clostridia</taxon>
        <taxon>Eubacteriales</taxon>
        <taxon>Peptococcaceae</taxon>
        <taxon>Desulforamulus</taxon>
    </lineage>
</organism>
<comment type="similarity">
    <text evidence="1 9">Belongs to the peptidase S11 family.</text>
</comment>
<dbReference type="RefSeq" id="WP_072911208.1">
    <property type="nucleotide sequence ID" value="NZ_FRAR01000007.1"/>
</dbReference>
<evidence type="ECO:0000256" key="6">
    <source>
        <dbReference type="ARBA" id="ARBA00023316"/>
    </source>
</evidence>
<dbReference type="Proteomes" id="UP000183997">
    <property type="component" value="Unassembled WGS sequence"/>
</dbReference>
<evidence type="ECO:0000259" key="11">
    <source>
        <dbReference type="Pfam" id="PF00768"/>
    </source>
</evidence>
<dbReference type="GO" id="GO:0008360">
    <property type="term" value="P:regulation of cell shape"/>
    <property type="evidence" value="ECO:0007669"/>
    <property type="project" value="UniProtKB-KW"/>
</dbReference>
<keyword evidence="4" id="KW-0133">Cell shape</keyword>
<evidence type="ECO:0000256" key="7">
    <source>
        <dbReference type="PIRSR" id="PIRSR618044-1"/>
    </source>
</evidence>
<name>A0A1M6Q306_9FIRM</name>
<dbReference type="PRINTS" id="PR00725">
    <property type="entry name" value="DADACBPTASE1"/>
</dbReference>
<keyword evidence="10" id="KW-0812">Transmembrane</keyword>
<dbReference type="OrthoDB" id="9791132at2"/>
<protein>
    <submittedName>
        <fullName evidence="12">D-alanyl-D-alanine carboxypeptidase (Penicillin-binding protein 5/6)</fullName>
    </submittedName>
</protein>
<proteinExistence type="inferred from homology"/>
<dbReference type="GO" id="GO:0071555">
    <property type="term" value="P:cell wall organization"/>
    <property type="evidence" value="ECO:0007669"/>
    <property type="project" value="UniProtKB-KW"/>
</dbReference>
<dbReference type="AlphaFoldDB" id="A0A1M6Q306"/>
<keyword evidence="3" id="KW-0378">Hydrolase</keyword>
<feature type="transmembrane region" description="Helical" evidence="10">
    <location>
        <begin position="12"/>
        <end position="29"/>
    </location>
</feature>
<keyword evidence="5" id="KW-0573">Peptidoglycan synthesis</keyword>
<sequence>MVRKVKKKKSGIRIFVALLLKVVIAAFVYKSILIPGYQHIFKKEYDEVLSSYSSLKITPGSSDDRTTPVSSGGRHLIDRWAITEQGPSRELDPSVSISPAKLNSSNAILIRLKDQTTLMQKNSEEKIYPASLTKMMTAIVAIENLPSLKKEIKLTNFTFQGLYQADASMAGFQPGEQVRAIDLLYGVMLPSGAECCIGLADQIAGSEQNFVKIMNQKAAELGMHNTHFENSTGLQNKNHYTTVKDLAILLSYALQNDTFREIFTSSRHSTQPTNKHPRGITFYSTMFEDLNNQNIIGGEILGGKTGYTAEAGLCLASLAKVGKQEYILISAGAKGDHHSEQYNITDALAVYNSIRK</sequence>
<keyword evidence="12" id="KW-0121">Carboxypeptidase</keyword>
<dbReference type="GO" id="GO:0009252">
    <property type="term" value="P:peptidoglycan biosynthetic process"/>
    <property type="evidence" value="ECO:0007669"/>
    <property type="project" value="UniProtKB-KW"/>
</dbReference>
<keyword evidence="13" id="KW-1185">Reference proteome</keyword>
<feature type="binding site" evidence="8">
    <location>
        <position position="304"/>
    </location>
    <ligand>
        <name>substrate</name>
    </ligand>
</feature>
<gene>
    <name evidence="12" type="ORF">SAMN02745123_00871</name>
</gene>
<keyword evidence="10" id="KW-0472">Membrane</keyword>
<evidence type="ECO:0000256" key="4">
    <source>
        <dbReference type="ARBA" id="ARBA00022960"/>
    </source>
</evidence>
<feature type="active site" evidence="7">
    <location>
        <position position="191"/>
    </location>
</feature>
<dbReference type="STRING" id="1121421.SAMN02745123_00871"/>
<evidence type="ECO:0000313" key="13">
    <source>
        <dbReference type="Proteomes" id="UP000183997"/>
    </source>
</evidence>
<dbReference type="EMBL" id="FRAR01000007">
    <property type="protein sequence ID" value="SHK14496.1"/>
    <property type="molecule type" value="Genomic_DNA"/>
</dbReference>
<reference evidence="13" key="1">
    <citation type="submission" date="2016-11" db="EMBL/GenBank/DDBJ databases">
        <authorList>
            <person name="Varghese N."/>
            <person name="Submissions S."/>
        </authorList>
    </citation>
    <scope>NUCLEOTIDE SEQUENCE [LARGE SCALE GENOMIC DNA]</scope>
    <source>
        <strain evidence="13">DSM 10349</strain>
    </source>
</reference>
<dbReference type="Pfam" id="PF00768">
    <property type="entry name" value="Peptidase_S11"/>
    <property type="match status" value="1"/>
</dbReference>
<feature type="domain" description="Peptidase S11 D-alanyl-D-alanine carboxypeptidase A N-terminal" evidence="11">
    <location>
        <begin position="97"/>
        <end position="334"/>
    </location>
</feature>
<evidence type="ECO:0000313" key="12">
    <source>
        <dbReference type="EMBL" id="SHK14496.1"/>
    </source>
</evidence>
<dbReference type="Gene3D" id="3.40.710.10">
    <property type="entry name" value="DD-peptidase/beta-lactamase superfamily"/>
    <property type="match status" value="1"/>
</dbReference>
<dbReference type="GO" id="GO:0009002">
    <property type="term" value="F:serine-type D-Ala-D-Ala carboxypeptidase activity"/>
    <property type="evidence" value="ECO:0007669"/>
    <property type="project" value="InterPro"/>
</dbReference>
<feature type="active site" description="Acyl-ester intermediate" evidence="7">
    <location>
        <position position="131"/>
    </location>
</feature>
<keyword evidence="2" id="KW-0732">Signal</keyword>
<dbReference type="InterPro" id="IPR018044">
    <property type="entry name" value="Peptidase_S11"/>
</dbReference>
<keyword evidence="12" id="KW-0645">Protease</keyword>